<dbReference type="InterPro" id="IPR013766">
    <property type="entry name" value="Thioredoxin_domain"/>
</dbReference>
<dbReference type="CDD" id="cd00340">
    <property type="entry name" value="GSH_Peroxidase"/>
    <property type="match status" value="1"/>
</dbReference>
<dbReference type="PROSITE" id="PS51352">
    <property type="entry name" value="THIOREDOXIN_2"/>
    <property type="match status" value="1"/>
</dbReference>
<organism evidence="8 9">
    <name type="scientific">Minwuia thermotolerans</name>
    <dbReference type="NCBI Taxonomy" id="2056226"/>
    <lineage>
        <taxon>Bacteria</taxon>
        <taxon>Pseudomonadati</taxon>
        <taxon>Pseudomonadota</taxon>
        <taxon>Alphaproteobacteria</taxon>
        <taxon>Minwuiales</taxon>
        <taxon>Minwuiaceae</taxon>
        <taxon>Minwuia</taxon>
    </lineage>
</organism>
<name>A0A2M9G547_9PROT</name>
<dbReference type="InterPro" id="IPR000889">
    <property type="entry name" value="Glutathione_peroxidase"/>
</dbReference>
<dbReference type="InterPro" id="IPR036249">
    <property type="entry name" value="Thioredoxin-like_sf"/>
</dbReference>
<evidence type="ECO:0000256" key="5">
    <source>
        <dbReference type="RuleBase" id="RU000499"/>
    </source>
</evidence>
<dbReference type="RefSeq" id="WP_109794301.1">
    <property type="nucleotide sequence ID" value="NZ_PHIG01000018.1"/>
</dbReference>
<dbReference type="EMBL" id="PHIG01000018">
    <property type="protein sequence ID" value="PJK30832.1"/>
    <property type="molecule type" value="Genomic_DNA"/>
</dbReference>
<keyword evidence="9" id="KW-1185">Reference proteome</keyword>
<evidence type="ECO:0000259" key="7">
    <source>
        <dbReference type="PROSITE" id="PS51352"/>
    </source>
</evidence>
<dbReference type="Gene3D" id="3.40.30.10">
    <property type="entry name" value="Glutaredoxin"/>
    <property type="match status" value="1"/>
</dbReference>
<dbReference type="Proteomes" id="UP000229498">
    <property type="component" value="Unassembled WGS sequence"/>
</dbReference>
<feature type="signal peptide" evidence="6">
    <location>
        <begin position="1"/>
        <end position="20"/>
    </location>
</feature>
<feature type="active site" evidence="4">
    <location>
        <position position="66"/>
    </location>
</feature>
<dbReference type="PANTHER" id="PTHR11592:SF78">
    <property type="entry name" value="GLUTATHIONE PEROXIDASE"/>
    <property type="match status" value="1"/>
</dbReference>
<evidence type="ECO:0000256" key="1">
    <source>
        <dbReference type="ARBA" id="ARBA00006926"/>
    </source>
</evidence>
<dbReference type="InterPro" id="IPR029759">
    <property type="entry name" value="GPX_AS"/>
</dbReference>
<dbReference type="AlphaFoldDB" id="A0A2M9G547"/>
<dbReference type="GO" id="GO:0034599">
    <property type="term" value="P:cellular response to oxidative stress"/>
    <property type="evidence" value="ECO:0007669"/>
    <property type="project" value="TreeGrafter"/>
</dbReference>
<dbReference type="PROSITE" id="PS51355">
    <property type="entry name" value="GLUTATHIONE_PEROXID_3"/>
    <property type="match status" value="1"/>
</dbReference>
<dbReference type="GO" id="GO:0004601">
    <property type="term" value="F:peroxidase activity"/>
    <property type="evidence" value="ECO:0007669"/>
    <property type="project" value="UniProtKB-KW"/>
</dbReference>
<dbReference type="PRINTS" id="PR01011">
    <property type="entry name" value="GLUTPROXDASE"/>
</dbReference>
<evidence type="ECO:0000313" key="9">
    <source>
        <dbReference type="Proteomes" id="UP000229498"/>
    </source>
</evidence>
<dbReference type="PANTHER" id="PTHR11592">
    <property type="entry name" value="GLUTATHIONE PEROXIDASE"/>
    <property type="match status" value="1"/>
</dbReference>
<evidence type="ECO:0000256" key="3">
    <source>
        <dbReference type="ARBA" id="ARBA00023002"/>
    </source>
</evidence>
<keyword evidence="2 5" id="KW-0575">Peroxidase</keyword>
<sequence>MRILKTRHLVIALAASLALACLALGGREARAETAHDFTFRAIDGADLPLAQYRGQPVLVVNTASFCGYTPQYDGLQALYDAYRDQGLVVLGVPSNDFGNQEPGSAAEIKEFCEVNFAIDFPLTEKQTVRGPDAHPLYRWLGAELGPQGLPRWNFHKYLIDGAGRIVGHWPSRVEPMSDEVRQAVEAALPGV</sequence>
<evidence type="ECO:0000313" key="8">
    <source>
        <dbReference type="EMBL" id="PJK30832.1"/>
    </source>
</evidence>
<accession>A0A2M9G547</accession>
<dbReference type="SUPFAM" id="SSF52833">
    <property type="entry name" value="Thioredoxin-like"/>
    <property type="match status" value="1"/>
</dbReference>
<comment type="similarity">
    <text evidence="1 5">Belongs to the glutathione peroxidase family.</text>
</comment>
<feature type="chain" id="PRO_5014876902" description="Glutathione peroxidase" evidence="6">
    <location>
        <begin position="21"/>
        <end position="191"/>
    </location>
</feature>
<protein>
    <recommendedName>
        <fullName evidence="5">Glutathione peroxidase</fullName>
    </recommendedName>
</protein>
<proteinExistence type="inferred from homology"/>
<evidence type="ECO:0000256" key="4">
    <source>
        <dbReference type="PIRSR" id="PIRSR000303-1"/>
    </source>
</evidence>
<dbReference type="OrthoDB" id="9785502at2"/>
<dbReference type="PIRSF" id="PIRSF000303">
    <property type="entry name" value="Glutathion_perox"/>
    <property type="match status" value="1"/>
</dbReference>
<dbReference type="Pfam" id="PF00255">
    <property type="entry name" value="GSHPx"/>
    <property type="match status" value="1"/>
</dbReference>
<evidence type="ECO:0000256" key="6">
    <source>
        <dbReference type="SAM" id="SignalP"/>
    </source>
</evidence>
<dbReference type="PROSITE" id="PS00460">
    <property type="entry name" value="GLUTATHIONE_PEROXID_1"/>
    <property type="match status" value="1"/>
</dbReference>
<feature type="domain" description="Thioredoxin" evidence="7">
    <location>
        <begin position="28"/>
        <end position="189"/>
    </location>
</feature>
<comment type="caution">
    <text evidence="8">The sequence shown here is derived from an EMBL/GenBank/DDBJ whole genome shotgun (WGS) entry which is preliminary data.</text>
</comment>
<keyword evidence="3 5" id="KW-0560">Oxidoreductase</keyword>
<reference evidence="8 9" key="1">
    <citation type="submission" date="2017-11" db="EMBL/GenBank/DDBJ databases">
        <title>Draft genome sequence of Rhizobiales bacterium SY3-13.</title>
        <authorList>
            <person name="Sun C."/>
        </authorList>
    </citation>
    <scope>NUCLEOTIDE SEQUENCE [LARGE SCALE GENOMIC DNA]</scope>
    <source>
        <strain evidence="8 9">SY3-13</strain>
    </source>
</reference>
<gene>
    <name evidence="8" type="ORF">CVT23_05375</name>
</gene>
<dbReference type="PROSITE" id="PS51257">
    <property type="entry name" value="PROKAR_LIPOPROTEIN"/>
    <property type="match status" value="1"/>
</dbReference>
<evidence type="ECO:0000256" key="2">
    <source>
        <dbReference type="ARBA" id="ARBA00022559"/>
    </source>
</evidence>
<keyword evidence="6" id="KW-0732">Signal</keyword>